<keyword evidence="2" id="KW-0812">Transmembrane</keyword>
<dbReference type="AlphaFoldDB" id="A0AAF0XIQ1"/>
<dbReference type="PRINTS" id="PR00625">
    <property type="entry name" value="JDOMAIN"/>
</dbReference>
<dbReference type="PANTHER" id="PTHR45270:SF1">
    <property type="entry name" value="CHAPERONE DNAJ-DOMAIN SUPERFAMILY PROTEIN"/>
    <property type="match status" value="1"/>
</dbReference>
<dbReference type="InterPro" id="IPR032843">
    <property type="entry name" value="Jiv"/>
</dbReference>
<dbReference type="PANTHER" id="PTHR45270">
    <property type="entry name" value="OS03G0832900 PROTEIN"/>
    <property type="match status" value="1"/>
</dbReference>
<dbReference type="Pfam" id="PF00226">
    <property type="entry name" value="DnaJ"/>
    <property type="match status" value="1"/>
</dbReference>
<reference evidence="4" key="2">
    <citation type="submission" date="2022-03" db="EMBL/GenBank/DDBJ databases">
        <title>Draft title - Genomic analysis of global carrot germplasm unveils the trajectory of domestication and the origin of high carotenoid orange carrot.</title>
        <authorList>
            <person name="Iorizzo M."/>
            <person name="Ellison S."/>
            <person name="Senalik D."/>
            <person name="Macko-Podgorni A."/>
            <person name="Grzebelus D."/>
            <person name="Bostan H."/>
            <person name="Rolling W."/>
            <person name="Curaba J."/>
            <person name="Simon P."/>
        </authorList>
    </citation>
    <scope>NUCLEOTIDE SEQUENCE</scope>
    <source>
        <tissue evidence="4">Leaf</tissue>
    </source>
</reference>
<dbReference type="OMA" id="EIVERHW"/>
<sequence>MEDIGLFKQGWKWLQSKKQFYSVAGTAATCFRDKIGIFRERHWPVVCRVCARLGRVLRLLLIYWKQCFVRGFWSFFGLGSADLLFIMWSCFISLTSMSCLVNALLSMGIAGVAVQYLGYTPGLFIVGLCAILVLWMYANFWITGTLFIVGGCLFFLNHARLVILVATIYAVYSVKVRVGWLGVVLSVCLSFPSNDLLNNVLQWCDNLRESTHFEEQKESMLFSDDDFVEDCDQSVPTDEDEKVRYCKSSSTKSPPSKSSPSPSKKSSSPSENSPTSTVVKKLNESSSNHIEKEVVNAPNEMKRILASVNHYDALGLSRSNKIDAVLLKKEYRKKAMIVHPDKNMGSPLASESFKKLQCAYEVLSDTTKKRDYDEQLRKEEYKSVAQKSSDTSSQGRSDYCSEESRRIQCTKCGNSHIWVCTNKTKTKARWCQDCCQHHQAKDGDGWVEYRGSLVLNRPQKVEIPRAFVCAEGKIFDVSEWAICQGMACRPNTHRPSFHVNMVGLEKSTQRSNSGRYPWNLDAKMMDEDEDFDIWLQQALASGLFCETSKRRKSWSPFKLPQKKGKKPWKRSP</sequence>
<gene>
    <name evidence="4" type="ORF">DCAR_0626555</name>
</gene>
<keyword evidence="2" id="KW-0472">Membrane</keyword>
<evidence type="ECO:0000313" key="5">
    <source>
        <dbReference type="Proteomes" id="UP000077755"/>
    </source>
</evidence>
<feature type="transmembrane region" description="Helical" evidence="2">
    <location>
        <begin position="144"/>
        <end position="171"/>
    </location>
</feature>
<feature type="compositionally biased region" description="Low complexity" evidence="1">
    <location>
        <begin position="247"/>
        <end position="277"/>
    </location>
</feature>
<dbReference type="SMART" id="SM00271">
    <property type="entry name" value="DnaJ"/>
    <property type="match status" value="1"/>
</dbReference>
<evidence type="ECO:0000259" key="3">
    <source>
        <dbReference type="PROSITE" id="PS50076"/>
    </source>
</evidence>
<reference evidence="4" key="1">
    <citation type="journal article" date="2016" name="Nat. Genet.">
        <title>A high-quality carrot genome assembly provides new insights into carotenoid accumulation and asterid genome evolution.</title>
        <authorList>
            <person name="Iorizzo M."/>
            <person name="Ellison S."/>
            <person name="Senalik D."/>
            <person name="Zeng P."/>
            <person name="Satapoomin P."/>
            <person name="Huang J."/>
            <person name="Bowman M."/>
            <person name="Iovene M."/>
            <person name="Sanseverino W."/>
            <person name="Cavagnaro P."/>
            <person name="Yildiz M."/>
            <person name="Macko-Podgorni A."/>
            <person name="Moranska E."/>
            <person name="Grzebelus E."/>
            <person name="Grzebelus D."/>
            <person name="Ashrafi H."/>
            <person name="Zheng Z."/>
            <person name="Cheng S."/>
            <person name="Spooner D."/>
            <person name="Van Deynze A."/>
            <person name="Simon P."/>
        </authorList>
    </citation>
    <scope>NUCLEOTIDE SEQUENCE</scope>
    <source>
        <tissue evidence="4">Leaf</tissue>
    </source>
</reference>
<dbReference type="EMBL" id="CP093348">
    <property type="protein sequence ID" value="WOH07126.1"/>
    <property type="molecule type" value="Genomic_DNA"/>
</dbReference>
<evidence type="ECO:0000256" key="1">
    <source>
        <dbReference type="SAM" id="MobiDB-lite"/>
    </source>
</evidence>
<feature type="region of interest" description="Disordered" evidence="1">
    <location>
        <begin position="233"/>
        <end position="294"/>
    </location>
</feature>
<dbReference type="Pfam" id="PF14901">
    <property type="entry name" value="Jiv90"/>
    <property type="match status" value="1"/>
</dbReference>
<dbReference type="Gene3D" id="1.10.287.110">
    <property type="entry name" value="DnaJ domain"/>
    <property type="match status" value="1"/>
</dbReference>
<feature type="domain" description="J" evidence="3">
    <location>
        <begin position="309"/>
        <end position="376"/>
    </location>
</feature>
<dbReference type="InterPro" id="IPR001623">
    <property type="entry name" value="DnaJ_domain"/>
</dbReference>
<dbReference type="InterPro" id="IPR036869">
    <property type="entry name" value="J_dom_sf"/>
</dbReference>
<dbReference type="PROSITE" id="PS00636">
    <property type="entry name" value="DNAJ_1"/>
    <property type="match status" value="1"/>
</dbReference>
<accession>A0AAF0XIQ1</accession>
<feature type="region of interest" description="Disordered" evidence="1">
    <location>
        <begin position="548"/>
        <end position="572"/>
    </location>
</feature>
<evidence type="ECO:0000256" key="2">
    <source>
        <dbReference type="SAM" id="Phobius"/>
    </source>
</evidence>
<feature type="compositionally biased region" description="Basic residues" evidence="1">
    <location>
        <begin position="560"/>
        <end position="572"/>
    </location>
</feature>
<dbReference type="Proteomes" id="UP000077755">
    <property type="component" value="Chromosome 6"/>
</dbReference>
<dbReference type="CDD" id="cd06257">
    <property type="entry name" value="DnaJ"/>
    <property type="match status" value="1"/>
</dbReference>
<dbReference type="PROSITE" id="PS50076">
    <property type="entry name" value="DNAJ_2"/>
    <property type="match status" value="1"/>
</dbReference>
<dbReference type="InterPro" id="IPR018253">
    <property type="entry name" value="DnaJ_domain_CS"/>
</dbReference>
<keyword evidence="2" id="KW-1133">Transmembrane helix</keyword>
<keyword evidence="5" id="KW-1185">Reference proteome</keyword>
<feature type="transmembrane region" description="Helical" evidence="2">
    <location>
        <begin position="85"/>
        <end position="105"/>
    </location>
</feature>
<protein>
    <recommendedName>
        <fullName evidence="3">J domain-containing protein</fullName>
    </recommendedName>
</protein>
<evidence type="ECO:0000313" key="4">
    <source>
        <dbReference type="EMBL" id="WOH07126.1"/>
    </source>
</evidence>
<name>A0AAF0XIQ1_DAUCS</name>
<proteinExistence type="predicted"/>
<dbReference type="SUPFAM" id="SSF46565">
    <property type="entry name" value="Chaperone J-domain"/>
    <property type="match status" value="1"/>
</dbReference>
<organism evidence="4 5">
    <name type="scientific">Daucus carota subsp. sativus</name>
    <name type="common">Carrot</name>
    <dbReference type="NCBI Taxonomy" id="79200"/>
    <lineage>
        <taxon>Eukaryota</taxon>
        <taxon>Viridiplantae</taxon>
        <taxon>Streptophyta</taxon>
        <taxon>Embryophyta</taxon>
        <taxon>Tracheophyta</taxon>
        <taxon>Spermatophyta</taxon>
        <taxon>Magnoliopsida</taxon>
        <taxon>eudicotyledons</taxon>
        <taxon>Gunneridae</taxon>
        <taxon>Pentapetalae</taxon>
        <taxon>asterids</taxon>
        <taxon>campanulids</taxon>
        <taxon>Apiales</taxon>
        <taxon>Apiaceae</taxon>
        <taxon>Apioideae</taxon>
        <taxon>Scandiceae</taxon>
        <taxon>Daucinae</taxon>
        <taxon>Daucus</taxon>
        <taxon>Daucus sect. Daucus</taxon>
    </lineage>
</organism>
<feature type="transmembrane region" description="Helical" evidence="2">
    <location>
        <begin position="117"/>
        <end position="138"/>
    </location>
</feature>